<dbReference type="Proteomes" id="UP000730481">
    <property type="component" value="Unassembled WGS sequence"/>
</dbReference>
<evidence type="ECO:0000313" key="3">
    <source>
        <dbReference type="Proteomes" id="UP000730481"/>
    </source>
</evidence>
<feature type="region of interest" description="Disordered" evidence="1">
    <location>
        <begin position="215"/>
        <end position="247"/>
    </location>
</feature>
<organism evidence="2 3">
    <name type="scientific">Fusarium beomiforme</name>
    <dbReference type="NCBI Taxonomy" id="44412"/>
    <lineage>
        <taxon>Eukaryota</taxon>
        <taxon>Fungi</taxon>
        <taxon>Dikarya</taxon>
        <taxon>Ascomycota</taxon>
        <taxon>Pezizomycotina</taxon>
        <taxon>Sordariomycetes</taxon>
        <taxon>Hypocreomycetidae</taxon>
        <taxon>Hypocreales</taxon>
        <taxon>Nectriaceae</taxon>
        <taxon>Fusarium</taxon>
        <taxon>Fusarium burgessii species complex</taxon>
    </lineage>
</organism>
<proteinExistence type="predicted"/>
<reference evidence="2" key="1">
    <citation type="journal article" date="2017" name="Mycologia">
        <title>Fusarium algeriense, sp. nov., a novel toxigenic crown rot pathogen of durum wheat from Algeria is nested in the Fusarium burgessii species complex.</title>
        <authorList>
            <person name="Laraba I."/>
            <person name="Keddad A."/>
            <person name="Boureghda H."/>
            <person name="Abdallah N."/>
            <person name="Vaughan M.M."/>
            <person name="Proctor R.H."/>
            <person name="Busman M."/>
            <person name="O'Donnell K."/>
        </authorList>
    </citation>
    <scope>NUCLEOTIDE SEQUENCE</scope>
    <source>
        <strain evidence="2">NRRL 25174</strain>
    </source>
</reference>
<sequence length="247" mass="27981">MFTPSREVNQYLWRPQMAMAPNYNPEMCLEVFLQTPGLSFTNDVRDNIAFRQACTKVFSSSAPRPDMTTDQAEDTICEFFKECDNNLPSLTMCPNHPLFSPGPCTCPAPIYQYFETVGNVLSNRWLRPVLAKDARCITENALAARIKYIQEHGIMGVEDNLVLLNVQILLCTFGQFKHSTSYRPVHGLYWSVELAIAQQQEARSKIEEVLKQQERQKARPLMGGGHLSTAQLASPDEDMSETLIPCR</sequence>
<comment type="caution">
    <text evidence="2">The sequence shown here is derived from an EMBL/GenBank/DDBJ whole genome shotgun (WGS) entry which is preliminary data.</text>
</comment>
<dbReference type="AlphaFoldDB" id="A0A9P5AHV4"/>
<keyword evidence="3" id="KW-1185">Reference proteome</keyword>
<evidence type="ECO:0000313" key="2">
    <source>
        <dbReference type="EMBL" id="KAF4338764.1"/>
    </source>
</evidence>
<evidence type="ECO:0000256" key="1">
    <source>
        <dbReference type="SAM" id="MobiDB-lite"/>
    </source>
</evidence>
<reference evidence="2" key="2">
    <citation type="submission" date="2020-02" db="EMBL/GenBank/DDBJ databases">
        <title>Identification and distribution of gene clusters putatively required for synthesis of sphingolipid metabolism inhibitors in phylogenetically diverse species of the filamentous fungus Fusarium.</title>
        <authorList>
            <person name="Kim H.-S."/>
            <person name="Busman M."/>
            <person name="Brown D.W."/>
            <person name="Divon H."/>
            <person name="Uhlig S."/>
            <person name="Proctor R.H."/>
        </authorList>
    </citation>
    <scope>NUCLEOTIDE SEQUENCE</scope>
    <source>
        <strain evidence="2">NRRL 25174</strain>
    </source>
</reference>
<protein>
    <submittedName>
        <fullName evidence="2">Uncharacterized protein</fullName>
    </submittedName>
</protein>
<dbReference type="EMBL" id="PVQB02000331">
    <property type="protein sequence ID" value="KAF4338764.1"/>
    <property type="molecule type" value="Genomic_DNA"/>
</dbReference>
<accession>A0A9P5AHV4</accession>
<name>A0A9P5AHV4_9HYPO</name>
<dbReference type="OrthoDB" id="4977079at2759"/>
<gene>
    <name evidence="2" type="ORF">FBEOM_7329</name>
</gene>